<dbReference type="PANTHER" id="PTHR30146">
    <property type="entry name" value="LACI-RELATED TRANSCRIPTIONAL REPRESSOR"/>
    <property type="match status" value="1"/>
</dbReference>
<dbReference type="PANTHER" id="PTHR30146:SF109">
    <property type="entry name" value="HTH-TYPE TRANSCRIPTIONAL REGULATOR GALS"/>
    <property type="match status" value="1"/>
</dbReference>
<dbReference type="PROSITE" id="PS50932">
    <property type="entry name" value="HTH_LACI_2"/>
    <property type="match status" value="1"/>
</dbReference>
<keyword evidence="3" id="KW-0804">Transcription</keyword>
<dbReference type="Proteomes" id="UP000533269">
    <property type="component" value="Unassembled WGS sequence"/>
</dbReference>
<evidence type="ECO:0000313" key="5">
    <source>
        <dbReference type="EMBL" id="MBB2902390.1"/>
    </source>
</evidence>
<feature type="domain" description="HTH lacI-type" evidence="4">
    <location>
        <begin position="5"/>
        <end position="59"/>
    </location>
</feature>
<evidence type="ECO:0000256" key="1">
    <source>
        <dbReference type="ARBA" id="ARBA00023015"/>
    </source>
</evidence>
<name>A0A7W4TNX0_KINRA</name>
<evidence type="ECO:0000259" key="4">
    <source>
        <dbReference type="PROSITE" id="PS50932"/>
    </source>
</evidence>
<dbReference type="AlphaFoldDB" id="A0A7W4TNX0"/>
<organism evidence="5 6">
    <name type="scientific">Kineococcus radiotolerans</name>
    <dbReference type="NCBI Taxonomy" id="131568"/>
    <lineage>
        <taxon>Bacteria</taxon>
        <taxon>Bacillati</taxon>
        <taxon>Actinomycetota</taxon>
        <taxon>Actinomycetes</taxon>
        <taxon>Kineosporiales</taxon>
        <taxon>Kineosporiaceae</taxon>
        <taxon>Kineococcus</taxon>
    </lineage>
</organism>
<dbReference type="Gene3D" id="3.40.50.2300">
    <property type="match status" value="2"/>
</dbReference>
<dbReference type="Gene3D" id="1.10.260.40">
    <property type="entry name" value="lambda repressor-like DNA-binding domains"/>
    <property type="match status" value="1"/>
</dbReference>
<dbReference type="EMBL" id="JACHVY010000003">
    <property type="protein sequence ID" value="MBB2902390.1"/>
    <property type="molecule type" value="Genomic_DNA"/>
</dbReference>
<evidence type="ECO:0000256" key="2">
    <source>
        <dbReference type="ARBA" id="ARBA00023125"/>
    </source>
</evidence>
<proteinExistence type="predicted"/>
<dbReference type="GO" id="GO:0000976">
    <property type="term" value="F:transcription cis-regulatory region binding"/>
    <property type="evidence" value="ECO:0007669"/>
    <property type="project" value="TreeGrafter"/>
</dbReference>
<dbReference type="InterPro" id="IPR046335">
    <property type="entry name" value="LacI/GalR-like_sensor"/>
</dbReference>
<dbReference type="SMART" id="SM00354">
    <property type="entry name" value="HTH_LACI"/>
    <property type="match status" value="1"/>
</dbReference>
<gene>
    <name evidence="5" type="ORF">FHR75_003221</name>
</gene>
<dbReference type="SUPFAM" id="SSF47413">
    <property type="entry name" value="lambda repressor-like DNA-binding domains"/>
    <property type="match status" value="1"/>
</dbReference>
<evidence type="ECO:0000313" key="6">
    <source>
        <dbReference type="Proteomes" id="UP000533269"/>
    </source>
</evidence>
<protein>
    <submittedName>
        <fullName evidence="5">DNA-binding LacI/PurR family transcriptional regulator</fullName>
    </submittedName>
</protein>
<dbReference type="InterPro" id="IPR028082">
    <property type="entry name" value="Peripla_BP_I"/>
</dbReference>
<keyword evidence="1" id="KW-0805">Transcription regulation</keyword>
<reference evidence="5 6" key="2">
    <citation type="submission" date="2020-08" db="EMBL/GenBank/DDBJ databases">
        <authorList>
            <person name="Partida-Martinez L."/>
            <person name="Huntemann M."/>
            <person name="Clum A."/>
            <person name="Wang J."/>
            <person name="Palaniappan K."/>
            <person name="Ritter S."/>
            <person name="Chen I.-M."/>
            <person name="Stamatis D."/>
            <person name="Reddy T."/>
            <person name="O'Malley R."/>
            <person name="Daum C."/>
            <person name="Shapiro N."/>
            <person name="Ivanova N."/>
            <person name="Kyrpides N."/>
            <person name="Woyke T."/>
        </authorList>
    </citation>
    <scope>NUCLEOTIDE SEQUENCE [LARGE SCALE GENOMIC DNA]</scope>
    <source>
        <strain evidence="5 6">AS2.23</strain>
    </source>
</reference>
<dbReference type="Pfam" id="PF13377">
    <property type="entry name" value="Peripla_BP_3"/>
    <property type="match status" value="1"/>
</dbReference>
<evidence type="ECO:0000256" key="3">
    <source>
        <dbReference type="ARBA" id="ARBA00023163"/>
    </source>
</evidence>
<dbReference type="CDD" id="cd06267">
    <property type="entry name" value="PBP1_LacI_sugar_binding-like"/>
    <property type="match status" value="1"/>
</dbReference>
<sequence>MSARPTIKDVAARAGVSKGMVSLALRGVPGPSAQTAARVLQAAAELGYRADRAATSLALRRTRLLGIMMTLRNAFHAELVEELQSEAEEAGYEVVLAAVTRTRGERAAVETLLDSRCEALLLLGPELPGGELAALQHRTPVVVLGRRSRAGDVHGGRGPDVVRASDEVGMRLLVEHLVGLGHRELLHVSGGVGDIAADRRHGFEAAVAAAGVRGRVVEGAFDEEGGAAAAHRVLREGWAGTAVVAASDRVALGVLDVLVREGIAVPGRISVAGYDDSSLAQLAHVRLTSVSQDPAEQAARAVRAAVRRLEGGDEEPADVVLAPRLVVRDTTGPFMSE</sequence>
<keyword evidence="2 5" id="KW-0238">DNA-binding</keyword>
<dbReference type="Pfam" id="PF00356">
    <property type="entry name" value="LacI"/>
    <property type="match status" value="1"/>
</dbReference>
<comment type="caution">
    <text evidence="5">The sequence shown here is derived from an EMBL/GenBank/DDBJ whole genome shotgun (WGS) entry which is preliminary data.</text>
</comment>
<dbReference type="InterPro" id="IPR010982">
    <property type="entry name" value="Lambda_DNA-bd_dom_sf"/>
</dbReference>
<dbReference type="InterPro" id="IPR000843">
    <property type="entry name" value="HTH_LacI"/>
</dbReference>
<dbReference type="CDD" id="cd01392">
    <property type="entry name" value="HTH_LacI"/>
    <property type="match status" value="1"/>
</dbReference>
<dbReference type="SUPFAM" id="SSF53822">
    <property type="entry name" value="Periplasmic binding protein-like I"/>
    <property type="match status" value="1"/>
</dbReference>
<reference evidence="5 6" key="1">
    <citation type="submission" date="2020-08" db="EMBL/GenBank/DDBJ databases">
        <title>The Agave Microbiome: Exploring the role of microbial communities in plant adaptations to desert environments.</title>
        <authorList>
            <person name="Partida-Martinez L.P."/>
        </authorList>
    </citation>
    <scope>NUCLEOTIDE SEQUENCE [LARGE SCALE GENOMIC DNA]</scope>
    <source>
        <strain evidence="5 6">AS2.23</strain>
    </source>
</reference>
<dbReference type="GO" id="GO:0003700">
    <property type="term" value="F:DNA-binding transcription factor activity"/>
    <property type="evidence" value="ECO:0007669"/>
    <property type="project" value="TreeGrafter"/>
</dbReference>
<dbReference type="RefSeq" id="WP_183392198.1">
    <property type="nucleotide sequence ID" value="NZ_JACHVY010000003.1"/>
</dbReference>
<accession>A0A7W4TNX0</accession>